<reference evidence="1 2" key="1">
    <citation type="submission" date="2021-01" db="EMBL/GenBank/DDBJ databases">
        <title>Genomic Encyclopedia of Type Strains, Phase IV (KMG-IV): sequencing the most valuable type-strain genomes for metagenomic binning, comparative biology and taxonomic classification.</title>
        <authorList>
            <person name="Goeker M."/>
        </authorList>
    </citation>
    <scope>NUCLEOTIDE SEQUENCE [LARGE SCALE GENOMIC DNA]</scope>
    <source>
        <strain evidence="1 2">DSM 21461</strain>
    </source>
</reference>
<organism evidence="1 2">
    <name type="scientific">Peptoniphilus gorbachii</name>
    <dbReference type="NCBI Taxonomy" id="411567"/>
    <lineage>
        <taxon>Bacteria</taxon>
        <taxon>Bacillati</taxon>
        <taxon>Bacillota</taxon>
        <taxon>Tissierellia</taxon>
        <taxon>Tissierellales</taxon>
        <taxon>Peptoniphilaceae</taxon>
        <taxon>Peptoniphilus</taxon>
    </lineage>
</organism>
<keyword evidence="2" id="KW-1185">Reference proteome</keyword>
<evidence type="ECO:0000313" key="1">
    <source>
        <dbReference type="EMBL" id="MBM7550544.1"/>
    </source>
</evidence>
<sequence>MKLYLGVTPDKYELPLFVADSLKELSKMSGFDYDSVRHLISKRSSGKNKGIKFIKITIEEEEWHKAKK</sequence>
<gene>
    <name evidence="1" type="ORF">JOD41_001281</name>
</gene>
<name>A0ABS2MKK3_9FIRM</name>
<dbReference type="EMBL" id="JAFBDH010000005">
    <property type="protein sequence ID" value="MBM7550544.1"/>
    <property type="molecule type" value="Genomic_DNA"/>
</dbReference>
<evidence type="ECO:0000313" key="2">
    <source>
        <dbReference type="Proteomes" id="UP000720595"/>
    </source>
</evidence>
<dbReference type="Proteomes" id="UP000720595">
    <property type="component" value="Unassembled WGS sequence"/>
</dbReference>
<protein>
    <submittedName>
        <fullName evidence="1">Uncharacterized protein</fullName>
    </submittedName>
</protein>
<accession>A0ABS2MKK3</accession>
<proteinExistence type="predicted"/>
<comment type="caution">
    <text evidence="1">The sequence shown here is derived from an EMBL/GenBank/DDBJ whole genome shotgun (WGS) entry which is preliminary data.</text>
</comment>
<dbReference type="RefSeq" id="WP_205052064.1">
    <property type="nucleotide sequence ID" value="NZ_JAFBDH010000005.1"/>
</dbReference>